<keyword evidence="2" id="KW-1185">Reference proteome</keyword>
<comment type="caution">
    <text evidence="1">The sequence shown here is derived from an EMBL/GenBank/DDBJ whole genome shotgun (WGS) entry which is preliminary data.</text>
</comment>
<proteinExistence type="predicted"/>
<evidence type="ECO:0000313" key="2">
    <source>
        <dbReference type="Proteomes" id="UP000076078"/>
    </source>
</evidence>
<evidence type="ECO:0000313" key="1">
    <source>
        <dbReference type="EMBL" id="KYQ91697.1"/>
    </source>
</evidence>
<accession>A0A151ZCL8</accession>
<dbReference type="AlphaFoldDB" id="A0A151ZCL8"/>
<protein>
    <submittedName>
        <fullName evidence="1">Uncharacterized protein</fullName>
    </submittedName>
</protein>
<organism evidence="1 2">
    <name type="scientific">Tieghemostelium lacteum</name>
    <name type="common">Slime mold</name>
    <name type="synonym">Dictyostelium lacteum</name>
    <dbReference type="NCBI Taxonomy" id="361077"/>
    <lineage>
        <taxon>Eukaryota</taxon>
        <taxon>Amoebozoa</taxon>
        <taxon>Evosea</taxon>
        <taxon>Eumycetozoa</taxon>
        <taxon>Dictyostelia</taxon>
        <taxon>Dictyosteliales</taxon>
        <taxon>Raperosteliaceae</taxon>
        <taxon>Tieghemostelium</taxon>
    </lineage>
</organism>
<reference evidence="1 2" key="1">
    <citation type="submission" date="2015-12" db="EMBL/GenBank/DDBJ databases">
        <title>Dictyostelia acquired genes for synthesis and detection of signals that induce cell-type specialization by lateral gene transfer from prokaryotes.</title>
        <authorList>
            <person name="Gloeckner G."/>
            <person name="Schaap P."/>
        </authorList>
    </citation>
    <scope>NUCLEOTIDE SEQUENCE [LARGE SCALE GENOMIC DNA]</scope>
    <source>
        <strain evidence="1 2">TK</strain>
    </source>
</reference>
<gene>
    <name evidence="1" type="ORF">DLAC_07478</name>
</gene>
<name>A0A151ZCL8_TIELA</name>
<dbReference type="Proteomes" id="UP000076078">
    <property type="component" value="Unassembled WGS sequence"/>
</dbReference>
<sequence>MESPREVFDPRISELLAQVQNNANIDLSKVRTDPMEIYVINLICSDPEYSEDEIKTLIESSQYKDKGLSFYKTFIRNIKEDKREGNTGYIQVNMIRDLLKK</sequence>
<dbReference type="InParanoid" id="A0A151ZCL8"/>
<dbReference type="EMBL" id="LODT01000034">
    <property type="protein sequence ID" value="KYQ91697.1"/>
    <property type="molecule type" value="Genomic_DNA"/>
</dbReference>